<sequence length="152" mass="17150">MAETILRRATAADVAALQELAARAFDKYTPRIGKPPAPALYDYAEVLRTHDVWVIADGGRVVAMLATQRRPDHVFLDVIAVDPQAQGGGHGRTLMRRAELDALEHGLGEVRLYTNEAMTENQEFYPRLGYREVDRRFDEGYRRVFYAKTVTG</sequence>
<evidence type="ECO:0000259" key="3">
    <source>
        <dbReference type="PROSITE" id="PS51186"/>
    </source>
</evidence>
<dbReference type="PANTHER" id="PTHR43877">
    <property type="entry name" value="AMINOALKYLPHOSPHONATE N-ACETYLTRANSFERASE-RELATED-RELATED"/>
    <property type="match status" value="1"/>
</dbReference>
<organism evidence="4 5">
    <name type="scientific">Mycolicibacterium phlei DSM 43239 = CCUG 21000</name>
    <dbReference type="NCBI Taxonomy" id="1226750"/>
    <lineage>
        <taxon>Bacteria</taxon>
        <taxon>Bacillati</taxon>
        <taxon>Actinomycetota</taxon>
        <taxon>Actinomycetes</taxon>
        <taxon>Mycobacteriales</taxon>
        <taxon>Mycobacteriaceae</taxon>
        <taxon>Mycolicibacterium</taxon>
    </lineage>
</organism>
<gene>
    <name evidence="4" type="ORF">MPHL21000_20930</name>
</gene>
<evidence type="ECO:0000313" key="5">
    <source>
        <dbReference type="Proteomes" id="UP000325690"/>
    </source>
</evidence>
<dbReference type="InterPro" id="IPR050832">
    <property type="entry name" value="Bact_Acetyltransf"/>
</dbReference>
<dbReference type="GeneID" id="74302866"/>
<dbReference type="RefSeq" id="WP_061481323.1">
    <property type="nucleotide sequence ID" value="NZ_ANBO01000043.1"/>
</dbReference>
<dbReference type="InterPro" id="IPR016181">
    <property type="entry name" value="Acyl_CoA_acyltransferase"/>
</dbReference>
<reference evidence="4 5" key="1">
    <citation type="submission" date="2012-10" db="EMBL/GenBank/DDBJ databases">
        <title>The draft sequence of the Mycobacterium pheli genome.</title>
        <authorList>
            <person name="Pettersson B.M.F."/>
            <person name="Das S."/>
            <person name="Dasgupta S."/>
            <person name="Bhattacharya A."/>
            <person name="Kirsebom L.A."/>
        </authorList>
    </citation>
    <scope>NUCLEOTIDE SEQUENCE [LARGE SCALE GENOMIC DNA]</scope>
    <source>
        <strain evidence="4 5">CCUG 21000</strain>
    </source>
</reference>
<evidence type="ECO:0000313" key="4">
    <source>
        <dbReference type="EMBL" id="KAB7752439.1"/>
    </source>
</evidence>
<feature type="domain" description="N-acetyltransferase" evidence="3">
    <location>
        <begin position="4"/>
        <end position="151"/>
    </location>
</feature>
<keyword evidence="1 4" id="KW-0808">Transferase</keyword>
<dbReference type="EMBL" id="ANBP01000044">
    <property type="protein sequence ID" value="KAB7752439.1"/>
    <property type="molecule type" value="Genomic_DNA"/>
</dbReference>
<protein>
    <submittedName>
        <fullName evidence="4">Acetyltransferase</fullName>
    </submittedName>
</protein>
<dbReference type="PROSITE" id="PS51186">
    <property type="entry name" value="GNAT"/>
    <property type="match status" value="1"/>
</dbReference>
<dbReference type="AlphaFoldDB" id="A0A5N5UVE4"/>
<dbReference type="Gene3D" id="3.40.630.30">
    <property type="match status" value="1"/>
</dbReference>
<dbReference type="Proteomes" id="UP000325690">
    <property type="component" value="Unassembled WGS sequence"/>
</dbReference>
<dbReference type="GO" id="GO:0016747">
    <property type="term" value="F:acyltransferase activity, transferring groups other than amino-acyl groups"/>
    <property type="evidence" value="ECO:0007669"/>
    <property type="project" value="InterPro"/>
</dbReference>
<accession>A0A5N5UVE4</accession>
<dbReference type="InterPro" id="IPR000182">
    <property type="entry name" value="GNAT_dom"/>
</dbReference>
<comment type="caution">
    <text evidence="4">The sequence shown here is derived from an EMBL/GenBank/DDBJ whole genome shotgun (WGS) entry which is preliminary data.</text>
</comment>
<keyword evidence="2" id="KW-0012">Acyltransferase</keyword>
<dbReference type="Pfam" id="PF00583">
    <property type="entry name" value="Acetyltransf_1"/>
    <property type="match status" value="1"/>
</dbReference>
<keyword evidence="5" id="KW-1185">Reference proteome</keyword>
<proteinExistence type="predicted"/>
<evidence type="ECO:0000256" key="1">
    <source>
        <dbReference type="ARBA" id="ARBA00022679"/>
    </source>
</evidence>
<dbReference type="SUPFAM" id="SSF55729">
    <property type="entry name" value="Acyl-CoA N-acyltransferases (Nat)"/>
    <property type="match status" value="1"/>
</dbReference>
<name>A0A5N5UVE4_MYCPH</name>
<dbReference type="CDD" id="cd04301">
    <property type="entry name" value="NAT_SF"/>
    <property type="match status" value="1"/>
</dbReference>
<evidence type="ECO:0000256" key="2">
    <source>
        <dbReference type="ARBA" id="ARBA00023315"/>
    </source>
</evidence>